<dbReference type="PANTHER" id="PTHR30514">
    <property type="entry name" value="GLUCOKINASE"/>
    <property type="match status" value="1"/>
</dbReference>
<dbReference type="RefSeq" id="WP_109837011.1">
    <property type="nucleotide sequence ID" value="NZ_QGKM01000014.1"/>
</dbReference>
<protein>
    <submittedName>
        <fullName evidence="6">Transcriptional regulator</fullName>
    </submittedName>
</protein>
<dbReference type="GO" id="GO:0003700">
    <property type="term" value="F:DNA-binding transcription factor activity"/>
    <property type="evidence" value="ECO:0007669"/>
    <property type="project" value="InterPro"/>
</dbReference>
<gene>
    <name evidence="6" type="ORF">DKW60_07335</name>
</gene>
<evidence type="ECO:0000313" key="6">
    <source>
        <dbReference type="EMBL" id="PWQ98849.1"/>
    </source>
</evidence>
<accession>A0A317CKI5</accession>
<dbReference type="Pfam" id="PF01380">
    <property type="entry name" value="SIS"/>
    <property type="match status" value="1"/>
</dbReference>
<name>A0A317CKI5_9GAMM</name>
<dbReference type="InterPro" id="IPR009057">
    <property type="entry name" value="Homeodomain-like_sf"/>
</dbReference>
<dbReference type="GO" id="GO:0097367">
    <property type="term" value="F:carbohydrate derivative binding"/>
    <property type="evidence" value="ECO:0007669"/>
    <property type="project" value="InterPro"/>
</dbReference>
<sequence length="277" mass="29781">MLSLIESSLTDLSKSERKVAEYVLKHSSKTIEQHIAKLSEAIGVSEPTIIRFCRRLGFSGFKDFKLRLAQTIPQANQGLLLDINSSDTPLGIGQKIIDGAIASLQQTRESLDMASLNPAVSALKHAKRIEFYGQGGSGIVATDAQQKFFRLGTPVVAYSDPYIHGVSAALLDENCVVVAISRSGDSKDLLSSVAIAKENGTTTIAICASNSALAELADIHLPIDVKEDSDHYAPIKSRMSQLAMLDTLAVAVALTDEDALTDKLSKANEALAHKYQR</sequence>
<dbReference type="PROSITE" id="PS51464">
    <property type="entry name" value="SIS"/>
    <property type="match status" value="1"/>
</dbReference>
<evidence type="ECO:0000259" key="5">
    <source>
        <dbReference type="PROSITE" id="PS51464"/>
    </source>
</evidence>
<feature type="domain" description="HTH rpiR-type" evidence="4">
    <location>
        <begin position="1"/>
        <end position="75"/>
    </location>
</feature>
<evidence type="ECO:0000256" key="2">
    <source>
        <dbReference type="ARBA" id="ARBA00023125"/>
    </source>
</evidence>
<dbReference type="InterPro" id="IPR036388">
    <property type="entry name" value="WH-like_DNA-bd_sf"/>
</dbReference>
<dbReference type="InterPro" id="IPR046348">
    <property type="entry name" value="SIS_dom_sf"/>
</dbReference>
<dbReference type="EMBL" id="QGKM01000014">
    <property type="protein sequence ID" value="PWQ98849.1"/>
    <property type="molecule type" value="Genomic_DNA"/>
</dbReference>
<dbReference type="InterPro" id="IPR001347">
    <property type="entry name" value="SIS_dom"/>
</dbReference>
<dbReference type="GO" id="GO:0003677">
    <property type="term" value="F:DNA binding"/>
    <property type="evidence" value="ECO:0007669"/>
    <property type="project" value="UniProtKB-KW"/>
</dbReference>
<organism evidence="6 7">
    <name type="scientific">Leucothrix pacifica</name>
    <dbReference type="NCBI Taxonomy" id="1247513"/>
    <lineage>
        <taxon>Bacteria</taxon>
        <taxon>Pseudomonadati</taxon>
        <taxon>Pseudomonadota</taxon>
        <taxon>Gammaproteobacteria</taxon>
        <taxon>Thiotrichales</taxon>
        <taxon>Thiotrichaceae</taxon>
        <taxon>Leucothrix</taxon>
    </lineage>
</organism>
<keyword evidence="1" id="KW-0805">Transcription regulation</keyword>
<keyword evidence="7" id="KW-1185">Reference proteome</keyword>
<dbReference type="SUPFAM" id="SSF46689">
    <property type="entry name" value="Homeodomain-like"/>
    <property type="match status" value="1"/>
</dbReference>
<feature type="domain" description="SIS" evidence="5">
    <location>
        <begin position="119"/>
        <end position="258"/>
    </location>
</feature>
<dbReference type="CDD" id="cd05013">
    <property type="entry name" value="SIS_RpiR"/>
    <property type="match status" value="1"/>
</dbReference>
<evidence type="ECO:0000259" key="4">
    <source>
        <dbReference type="PROSITE" id="PS51071"/>
    </source>
</evidence>
<keyword evidence="2" id="KW-0238">DNA-binding</keyword>
<dbReference type="OrthoDB" id="257751at2"/>
<dbReference type="Proteomes" id="UP000245539">
    <property type="component" value="Unassembled WGS sequence"/>
</dbReference>
<dbReference type="Gene3D" id="3.40.50.10490">
    <property type="entry name" value="Glucose-6-phosphate isomerase like protein, domain 1"/>
    <property type="match status" value="1"/>
</dbReference>
<dbReference type="InterPro" id="IPR000281">
    <property type="entry name" value="HTH_RpiR"/>
</dbReference>
<evidence type="ECO:0000313" key="7">
    <source>
        <dbReference type="Proteomes" id="UP000245539"/>
    </source>
</evidence>
<dbReference type="SUPFAM" id="SSF53697">
    <property type="entry name" value="SIS domain"/>
    <property type="match status" value="1"/>
</dbReference>
<dbReference type="AlphaFoldDB" id="A0A317CKI5"/>
<proteinExistence type="predicted"/>
<dbReference type="InterPro" id="IPR047640">
    <property type="entry name" value="RpiR-like"/>
</dbReference>
<keyword evidence="3" id="KW-0804">Transcription</keyword>
<dbReference type="InterPro" id="IPR035472">
    <property type="entry name" value="RpiR-like_SIS"/>
</dbReference>
<evidence type="ECO:0000256" key="3">
    <source>
        <dbReference type="ARBA" id="ARBA00023163"/>
    </source>
</evidence>
<dbReference type="GO" id="GO:1901135">
    <property type="term" value="P:carbohydrate derivative metabolic process"/>
    <property type="evidence" value="ECO:0007669"/>
    <property type="project" value="InterPro"/>
</dbReference>
<dbReference type="Gene3D" id="1.10.10.10">
    <property type="entry name" value="Winged helix-like DNA-binding domain superfamily/Winged helix DNA-binding domain"/>
    <property type="match status" value="1"/>
</dbReference>
<reference evidence="6 7" key="1">
    <citation type="submission" date="2018-05" db="EMBL/GenBank/DDBJ databases">
        <title>Leucothrix arctica sp. nov., isolated from Arctic seawater.</title>
        <authorList>
            <person name="Choi A."/>
            <person name="Baek K."/>
        </authorList>
    </citation>
    <scope>NUCLEOTIDE SEQUENCE [LARGE SCALE GENOMIC DNA]</scope>
    <source>
        <strain evidence="6 7">JCM 18388</strain>
    </source>
</reference>
<comment type="caution">
    <text evidence="6">The sequence shown here is derived from an EMBL/GenBank/DDBJ whole genome shotgun (WGS) entry which is preliminary data.</text>
</comment>
<evidence type="ECO:0000256" key="1">
    <source>
        <dbReference type="ARBA" id="ARBA00023015"/>
    </source>
</evidence>
<dbReference type="PANTHER" id="PTHR30514:SF1">
    <property type="entry name" value="HTH-TYPE TRANSCRIPTIONAL REGULATOR HEXR-RELATED"/>
    <property type="match status" value="1"/>
</dbReference>
<dbReference type="PROSITE" id="PS51071">
    <property type="entry name" value="HTH_RPIR"/>
    <property type="match status" value="1"/>
</dbReference>
<dbReference type="Pfam" id="PF01418">
    <property type="entry name" value="HTH_6"/>
    <property type="match status" value="1"/>
</dbReference>